<dbReference type="EMBL" id="SRLO01001155">
    <property type="protein sequence ID" value="TNN40841.1"/>
    <property type="molecule type" value="Genomic_DNA"/>
</dbReference>
<dbReference type="InterPro" id="IPR022166">
    <property type="entry name" value="UBAP2/Lig"/>
</dbReference>
<evidence type="ECO:0000256" key="9">
    <source>
        <dbReference type="SAM" id="MobiDB-lite"/>
    </source>
</evidence>
<evidence type="ECO:0000256" key="3">
    <source>
        <dbReference type="ARBA" id="ARBA00004496"/>
    </source>
</evidence>
<keyword evidence="8" id="KW-0539">Nucleus</keyword>
<feature type="compositionally biased region" description="Polar residues" evidence="9">
    <location>
        <begin position="710"/>
        <end position="720"/>
    </location>
</feature>
<organism evidence="11 12">
    <name type="scientific">Liparis tanakae</name>
    <name type="common">Tanaka's snailfish</name>
    <dbReference type="NCBI Taxonomy" id="230148"/>
    <lineage>
        <taxon>Eukaryota</taxon>
        <taxon>Metazoa</taxon>
        <taxon>Chordata</taxon>
        <taxon>Craniata</taxon>
        <taxon>Vertebrata</taxon>
        <taxon>Euteleostomi</taxon>
        <taxon>Actinopterygii</taxon>
        <taxon>Neopterygii</taxon>
        <taxon>Teleostei</taxon>
        <taxon>Neoteleostei</taxon>
        <taxon>Acanthomorphata</taxon>
        <taxon>Eupercaria</taxon>
        <taxon>Perciformes</taxon>
        <taxon>Cottioidei</taxon>
        <taxon>Cottales</taxon>
        <taxon>Liparidae</taxon>
        <taxon>Liparis</taxon>
    </lineage>
</organism>
<dbReference type="Pfam" id="PF12478">
    <property type="entry name" value="UBAP2-Lig"/>
    <property type="match status" value="1"/>
</dbReference>
<dbReference type="PANTHER" id="PTHR16308:SF18">
    <property type="entry name" value="UBIQUITIN-ASSOCIATED PROTEIN 2-LIKE"/>
    <property type="match status" value="1"/>
</dbReference>
<feature type="region of interest" description="Disordered" evidence="9">
    <location>
        <begin position="710"/>
        <end position="779"/>
    </location>
</feature>
<dbReference type="GO" id="GO:0061484">
    <property type="term" value="P:hematopoietic stem cell homeostasis"/>
    <property type="evidence" value="ECO:0007669"/>
    <property type="project" value="UniProtKB-ARBA"/>
</dbReference>
<dbReference type="InterPro" id="IPR015940">
    <property type="entry name" value="UBA"/>
</dbReference>
<feature type="compositionally biased region" description="Low complexity" evidence="9">
    <location>
        <begin position="738"/>
        <end position="779"/>
    </location>
</feature>
<dbReference type="InterPro" id="IPR051833">
    <property type="entry name" value="TC-DDR_regulator"/>
</dbReference>
<feature type="region of interest" description="Disordered" evidence="9">
    <location>
        <begin position="1"/>
        <end position="32"/>
    </location>
</feature>
<evidence type="ECO:0000256" key="6">
    <source>
        <dbReference type="ARBA" id="ARBA00022490"/>
    </source>
</evidence>
<keyword evidence="6" id="KW-0963">Cytoplasm</keyword>
<feature type="compositionally biased region" description="Polar residues" evidence="9">
    <location>
        <begin position="944"/>
        <end position="970"/>
    </location>
</feature>
<sequence length="1563" mass="165418">MMTSMGGNRARGNWEQTPGQTQHKQRPQATAEQIRLAQVISDHNDADFEEKVKQLIDITGKDQDESMIALHDCNGDVNRAINSLLEGTPDTESWEMVGKKKGVSGQKESSQAETGEEGKENRDKGGEKDLARRRGGPLRRGRGVSRGREFRGQENGLDGAKAVVAGRGLERGPDRGLERGPDRGLERGLERGAERGAERGRRGRGRGRGTIGVAGRRGGRFSAQGMGQIDKGPRYDIAGGERTFNPADYAEQGHTEENYGGGSTWNNTGSAELEEGARLEYAAGEGTNYPPKFDSAPGAWRSATEEWGTEDWNEDLSETKIFTASSVASAPLPQENVTITKGQRIDLAVLLGKTPPSSSSETENPPMEATQPPSLSQSLVFSNSKQGVPLSQTSSSTPYTQHSMVSMLSKGFGDVGDPKGASTGTTGSQFLEQYKTAQALAQLAAQHSQTGAPNTTPSSWDTSATSLGQYEMKNQAESAVHMPFTKRQPYQAATSTSSMLDVFLQEKGLPPSTVSQQASPSYVVPPPASSLPKMAAVPSLGQQVSPNSSDAHGSSPLMLQQHKLKQQKKKTSISSKIPAMAVEMPGSADITGLNLQFGALQFGSEPVLPGYESTPATTTQTNQVHNSRYTSPSSQMDMYDQRASQNRRYPPSASSSPQKDMQPKNGFSSMQTTQSVEASTGSAVSVKPCSDSVTAVSSMGTLVDGGSASLLSASNQTSHSGLGHSEDLPPNTLPPPQHNSHQSQQNSHVQSSVRTSNSSLLHHSVDGDSSLHSSSFPSSVSTVQSSVASSSSGAAAQVSLGGPQASSVGSATMSGLGPVSSMAMGLNTASIAAAAAAAIASATSTIPSSGTSSRSSVASGKAPPNLPLGVPPLLPNPYIMAPGLMHAYPVYGYDDLQMLQTRIPLDYYSIPFATPTTALTGRDGSLTNNPYSGDLSKFGRGDASSPSPATTLAQTQQNQSQAHHTTQQPFLNPALPPGYSYTSLPYYTGMPGLPNTFHGYGSHGYNTGYEDVGQASVSGDFCKGGYGTAVAAAASAQNKPASSVTGPGVGVSVTSSNTGVPDISGSVYTKTQQSFEKQGFHAGAPAASFSLPSALGSGGPINPPTAAAYAPAPFMHILAPHQQPHSQILHHHLQQDGQSGTGQRSQNASIQQKSQINKGSLPSLLAQHSCSSEEVLRRENRHCKDAWMDAWAGGTDGAQQAGSFSSSFFLSSPSPLVFLQMGSNELISKGPPPPPPCSTNTTCLPFYECVYQICPQMSVFDLFRGFFGVPGGHHRGRRDPFFDAMTRDDNDDDDEDGFSYDGIRADPQDPSDGAWRFGFSVGPEGMRMQEPPVFGQVLRDMEEIFSMMGLQESGHFDVPDVPGIGPPPQGRAERGGGGSGENPLRDFMLKSPHNNPQGPRADPPRPPRSDEHPSYESPDFPSSPFHGWSSFSKFKDFGKRGSHKSSEEEHKEDGDLDSAVSSKGLDQILTPPAGPTPNQPRARSFFQSVTVSKVVKPDGSVEETRTVRDSHGKEETTVTRSGGSGSQEGPHPQMGPLISDGRNPFSDMQGDDSLFSNLFGMFR</sequence>
<dbReference type="Proteomes" id="UP000314294">
    <property type="component" value="Unassembled WGS sequence"/>
</dbReference>
<evidence type="ECO:0000256" key="5">
    <source>
        <dbReference type="ARBA" id="ARBA00022481"/>
    </source>
</evidence>
<dbReference type="GO" id="GO:0005694">
    <property type="term" value="C:chromosome"/>
    <property type="evidence" value="ECO:0007669"/>
    <property type="project" value="UniProtKB-SubCell"/>
</dbReference>
<feature type="region of interest" description="Disordered" evidence="9">
    <location>
        <begin position="920"/>
        <end position="972"/>
    </location>
</feature>
<keyword evidence="12" id="KW-1185">Reference proteome</keyword>
<feature type="compositionally biased region" description="Polar residues" evidence="9">
    <location>
        <begin position="614"/>
        <end position="683"/>
    </location>
</feature>
<accession>A0A4Z2FIR7</accession>
<feature type="region of interest" description="Disordered" evidence="9">
    <location>
        <begin position="511"/>
        <end position="531"/>
    </location>
</feature>
<reference evidence="11 12" key="1">
    <citation type="submission" date="2019-03" db="EMBL/GenBank/DDBJ databases">
        <title>First draft genome of Liparis tanakae, snailfish: a comprehensive survey of snailfish specific genes.</title>
        <authorList>
            <person name="Kim W."/>
            <person name="Song I."/>
            <person name="Jeong J.-H."/>
            <person name="Kim D."/>
            <person name="Kim S."/>
            <person name="Ryu S."/>
            <person name="Song J.Y."/>
            <person name="Lee S.K."/>
        </authorList>
    </citation>
    <scope>NUCLEOTIDE SEQUENCE [LARGE SCALE GENOMIC DNA]</scope>
    <source>
        <tissue evidence="11">Muscle</tissue>
    </source>
</reference>
<evidence type="ECO:0000313" key="11">
    <source>
        <dbReference type="EMBL" id="TNN40841.1"/>
    </source>
</evidence>
<name>A0A4Z2FIR7_9TELE</name>
<evidence type="ECO:0000256" key="2">
    <source>
        <dbReference type="ARBA" id="ARBA00004286"/>
    </source>
</evidence>
<feature type="region of interest" description="Disordered" evidence="9">
    <location>
        <begin position="352"/>
        <end position="376"/>
    </location>
</feature>
<dbReference type="InterPro" id="IPR009060">
    <property type="entry name" value="UBA-like_sf"/>
</dbReference>
<feature type="compositionally biased region" description="Basic and acidic residues" evidence="9">
    <location>
        <begin position="1502"/>
        <end position="1517"/>
    </location>
</feature>
<comment type="subcellular location">
    <subcellularLocation>
        <location evidence="2">Chromosome</location>
    </subcellularLocation>
    <subcellularLocation>
        <location evidence="3">Cytoplasm</location>
    </subcellularLocation>
    <subcellularLocation>
        <location evidence="1">Nucleus</location>
    </subcellularLocation>
</comment>
<feature type="compositionally biased region" description="Basic and acidic residues" evidence="9">
    <location>
        <begin position="1433"/>
        <end position="1453"/>
    </location>
</feature>
<feature type="compositionally biased region" description="Basic and acidic residues" evidence="9">
    <location>
        <begin position="1402"/>
        <end position="1414"/>
    </location>
</feature>
<dbReference type="SUPFAM" id="SSF46934">
    <property type="entry name" value="UBA-like"/>
    <property type="match status" value="1"/>
</dbReference>
<evidence type="ECO:0000256" key="4">
    <source>
        <dbReference type="ARBA" id="ARBA00022454"/>
    </source>
</evidence>
<dbReference type="Gene3D" id="1.10.8.10">
    <property type="entry name" value="DNA helicase RuvA subunit, C-terminal domain"/>
    <property type="match status" value="1"/>
</dbReference>
<feature type="domain" description="UBA" evidence="10">
    <location>
        <begin position="47"/>
        <end position="87"/>
    </location>
</feature>
<evidence type="ECO:0000313" key="12">
    <source>
        <dbReference type="Proteomes" id="UP000314294"/>
    </source>
</evidence>
<feature type="region of interest" description="Disordered" evidence="9">
    <location>
        <begin position="1123"/>
        <end position="1155"/>
    </location>
</feature>
<feature type="compositionally biased region" description="Polar residues" evidence="9">
    <location>
        <begin position="14"/>
        <end position="31"/>
    </location>
</feature>
<proteinExistence type="predicted"/>
<feature type="region of interest" description="Disordered" evidence="9">
    <location>
        <begin position="1284"/>
        <end position="1313"/>
    </location>
</feature>
<protein>
    <submittedName>
        <fullName evidence="11">Ubiquitin-associated protein 2</fullName>
    </submittedName>
</protein>
<keyword evidence="5" id="KW-0488">Methylation</keyword>
<feature type="compositionally biased region" description="Basic and acidic residues" evidence="9">
    <location>
        <begin position="168"/>
        <end position="200"/>
    </location>
</feature>
<evidence type="ECO:0000256" key="8">
    <source>
        <dbReference type="ARBA" id="ARBA00023242"/>
    </source>
</evidence>
<feature type="region of interest" description="Disordered" evidence="9">
    <location>
        <begin position="1353"/>
        <end position="1483"/>
    </location>
</feature>
<feature type="compositionally biased region" description="Polar residues" evidence="9">
    <location>
        <begin position="920"/>
        <end position="931"/>
    </location>
</feature>
<evidence type="ECO:0000259" key="10">
    <source>
        <dbReference type="PROSITE" id="PS50030"/>
    </source>
</evidence>
<feature type="region of interest" description="Disordered" evidence="9">
    <location>
        <begin position="88"/>
        <end position="232"/>
    </location>
</feature>
<feature type="compositionally biased region" description="Low complexity" evidence="9">
    <location>
        <begin position="354"/>
        <end position="366"/>
    </location>
</feature>
<comment type="caution">
    <text evidence="11">The sequence shown here is derived from an EMBL/GenBank/DDBJ whole genome shotgun (WGS) entry which is preliminary data.</text>
</comment>
<keyword evidence="7" id="KW-0597">Phosphoprotein</keyword>
<feature type="compositionally biased region" description="Polar residues" evidence="9">
    <location>
        <begin position="1135"/>
        <end position="1155"/>
    </location>
</feature>
<evidence type="ECO:0000256" key="7">
    <source>
        <dbReference type="ARBA" id="ARBA00022553"/>
    </source>
</evidence>
<dbReference type="OrthoDB" id="5918007at2759"/>
<dbReference type="PANTHER" id="PTHR16308">
    <property type="entry name" value="UBIQUITIN ASSOCIATED PROTEIN 2-LIKE/LINGERER"/>
    <property type="match status" value="1"/>
</dbReference>
<dbReference type="FunFam" id="1.10.8.10:FF:000004">
    <property type="entry name" value="ubiquitin-associated protein 2-like isoform X1"/>
    <property type="match status" value="1"/>
</dbReference>
<gene>
    <name evidence="11" type="primary">UBAP2_2</name>
    <name evidence="11" type="ORF">EYF80_048996</name>
</gene>
<feature type="compositionally biased region" description="Basic and acidic residues" evidence="9">
    <location>
        <begin position="116"/>
        <end position="132"/>
    </location>
</feature>
<dbReference type="SMART" id="SM00165">
    <property type="entry name" value="UBA"/>
    <property type="match status" value="1"/>
</dbReference>
<feature type="region of interest" description="Disordered" evidence="9">
    <location>
        <begin position="1495"/>
        <end position="1553"/>
    </location>
</feature>
<feature type="region of interest" description="Disordered" evidence="9">
    <location>
        <begin position="608"/>
        <end position="686"/>
    </location>
</feature>
<feature type="compositionally biased region" description="Basic residues" evidence="9">
    <location>
        <begin position="133"/>
        <end position="145"/>
    </location>
</feature>
<dbReference type="GO" id="GO:0005737">
    <property type="term" value="C:cytoplasm"/>
    <property type="evidence" value="ECO:0007669"/>
    <property type="project" value="UniProtKB-SubCell"/>
</dbReference>
<dbReference type="GO" id="GO:0005634">
    <property type="term" value="C:nucleus"/>
    <property type="evidence" value="ECO:0007669"/>
    <property type="project" value="UniProtKB-SubCell"/>
</dbReference>
<dbReference type="CDD" id="cd14277">
    <property type="entry name" value="UBA_UBP2_like"/>
    <property type="match status" value="1"/>
</dbReference>
<feature type="region of interest" description="Disordered" evidence="9">
    <location>
        <begin position="845"/>
        <end position="864"/>
    </location>
</feature>
<keyword evidence="4" id="KW-0158">Chromosome</keyword>
<feature type="compositionally biased region" description="Acidic residues" evidence="9">
    <location>
        <begin position="1289"/>
        <end position="1298"/>
    </location>
</feature>
<feature type="compositionally biased region" description="Low complexity" evidence="9">
    <location>
        <begin position="845"/>
        <end position="859"/>
    </location>
</feature>
<dbReference type="PROSITE" id="PS50030">
    <property type="entry name" value="UBA"/>
    <property type="match status" value="1"/>
</dbReference>
<evidence type="ECO:0000256" key="1">
    <source>
        <dbReference type="ARBA" id="ARBA00004123"/>
    </source>
</evidence>